<protein>
    <submittedName>
        <fullName evidence="11">STE3-like pheromone receptor</fullName>
    </submittedName>
</protein>
<evidence type="ECO:0000256" key="3">
    <source>
        <dbReference type="ARBA" id="ARBA00022507"/>
    </source>
</evidence>
<evidence type="ECO:0000256" key="8">
    <source>
        <dbReference type="ARBA" id="ARBA00023170"/>
    </source>
</evidence>
<feature type="transmembrane region" description="Helical" evidence="10">
    <location>
        <begin position="36"/>
        <end position="55"/>
    </location>
</feature>
<evidence type="ECO:0000256" key="1">
    <source>
        <dbReference type="ARBA" id="ARBA00004141"/>
    </source>
</evidence>
<dbReference type="Proteomes" id="UP000294933">
    <property type="component" value="Unassembled WGS sequence"/>
</dbReference>
<organism evidence="11 12">
    <name type="scientific">Rickenella mellea</name>
    <dbReference type="NCBI Taxonomy" id="50990"/>
    <lineage>
        <taxon>Eukaryota</taxon>
        <taxon>Fungi</taxon>
        <taxon>Dikarya</taxon>
        <taxon>Basidiomycota</taxon>
        <taxon>Agaricomycotina</taxon>
        <taxon>Agaricomycetes</taxon>
        <taxon>Hymenochaetales</taxon>
        <taxon>Rickenellaceae</taxon>
        <taxon>Rickenella</taxon>
    </lineage>
</organism>
<name>A0A4Y7QIN2_9AGAM</name>
<evidence type="ECO:0000313" key="11">
    <source>
        <dbReference type="EMBL" id="TDL26972.1"/>
    </source>
</evidence>
<keyword evidence="7 10" id="KW-0472">Membrane</keyword>
<evidence type="ECO:0000256" key="10">
    <source>
        <dbReference type="SAM" id="Phobius"/>
    </source>
</evidence>
<dbReference type="CDD" id="cd14966">
    <property type="entry name" value="7tmD_STE3"/>
    <property type="match status" value="1"/>
</dbReference>
<dbReference type="GO" id="GO:0000750">
    <property type="term" value="P:pheromone-dependent signal transduction involved in conjugation with cellular fusion"/>
    <property type="evidence" value="ECO:0007669"/>
    <property type="project" value="TreeGrafter"/>
</dbReference>
<keyword evidence="5 10" id="KW-1133">Transmembrane helix</keyword>
<dbReference type="GO" id="GO:0004934">
    <property type="term" value="F:mating-type alpha-factor pheromone receptor activity"/>
    <property type="evidence" value="ECO:0007669"/>
    <property type="project" value="InterPro"/>
</dbReference>
<dbReference type="OrthoDB" id="2874149at2759"/>
<dbReference type="PANTHER" id="PTHR28097:SF1">
    <property type="entry name" value="PHEROMONE A FACTOR RECEPTOR"/>
    <property type="match status" value="1"/>
</dbReference>
<evidence type="ECO:0000256" key="2">
    <source>
        <dbReference type="ARBA" id="ARBA00011085"/>
    </source>
</evidence>
<feature type="transmembrane region" description="Helical" evidence="10">
    <location>
        <begin position="155"/>
        <end position="184"/>
    </location>
</feature>
<sequence length="317" mass="36437">MLDPAYPAFSIFAFLGLVAALLPLTWLRVTHHHTGIFIYMFWLALACLNQFINSIVWRDNAINLAPVWCDISSRLIIGVNVGIPAAALCIVRRMYNIYAEDVVKTAQKIRRESIEDLLIGVGLPVIDMALEYIVSGHRFNIFEGIGCYPATYNIWPAYILVFSWPLIIAIVSSVYSGLTLYTFFRKRNELERSFGSVIMQREYYLRLVGLALCSIIFTLPLSLFMIVMNSRNIRPYIGWQNTHYSYSTVDQFPSIMWRANRNEAVSVEFSRWMNILCALVFFAIFDLSSEGLRMYRRVFWFVAGLLGVRHASDTLSE</sequence>
<dbReference type="PANTHER" id="PTHR28097">
    <property type="entry name" value="PHEROMONE A FACTOR RECEPTOR"/>
    <property type="match status" value="1"/>
</dbReference>
<keyword evidence="8 11" id="KW-0675">Receptor</keyword>
<evidence type="ECO:0000256" key="5">
    <source>
        <dbReference type="ARBA" id="ARBA00022989"/>
    </source>
</evidence>
<feature type="transmembrane region" description="Helical" evidence="10">
    <location>
        <begin position="6"/>
        <end position="24"/>
    </location>
</feature>
<dbReference type="AlphaFoldDB" id="A0A4Y7QIN2"/>
<reference evidence="11 12" key="1">
    <citation type="submission" date="2018-06" db="EMBL/GenBank/DDBJ databases">
        <title>A transcriptomic atlas of mushroom development highlights an independent origin of complex multicellularity.</title>
        <authorList>
            <consortium name="DOE Joint Genome Institute"/>
            <person name="Krizsan K."/>
            <person name="Almasi E."/>
            <person name="Merenyi Z."/>
            <person name="Sahu N."/>
            <person name="Viragh M."/>
            <person name="Koszo T."/>
            <person name="Mondo S."/>
            <person name="Kiss B."/>
            <person name="Balint B."/>
            <person name="Kues U."/>
            <person name="Barry K."/>
            <person name="Hegedus J.C."/>
            <person name="Henrissat B."/>
            <person name="Johnson J."/>
            <person name="Lipzen A."/>
            <person name="Ohm R."/>
            <person name="Nagy I."/>
            <person name="Pangilinan J."/>
            <person name="Yan J."/>
            <person name="Xiong Y."/>
            <person name="Grigoriev I.V."/>
            <person name="Hibbett D.S."/>
            <person name="Nagy L.G."/>
        </authorList>
    </citation>
    <scope>NUCLEOTIDE SEQUENCE [LARGE SCALE GENOMIC DNA]</scope>
    <source>
        <strain evidence="11 12">SZMC22713</strain>
    </source>
</reference>
<feature type="transmembrane region" description="Helical" evidence="10">
    <location>
        <begin position="204"/>
        <end position="227"/>
    </location>
</feature>
<dbReference type="Pfam" id="PF02076">
    <property type="entry name" value="STE3"/>
    <property type="match status" value="1"/>
</dbReference>
<keyword evidence="12" id="KW-1185">Reference proteome</keyword>
<keyword evidence="9" id="KW-0807">Transducer</keyword>
<dbReference type="InterPro" id="IPR000481">
    <property type="entry name" value="GPCR_Pheromne_B_alpha_rcpt"/>
</dbReference>
<dbReference type="EMBL" id="ML170160">
    <property type="protein sequence ID" value="TDL26972.1"/>
    <property type="molecule type" value="Genomic_DNA"/>
</dbReference>
<gene>
    <name evidence="11" type="ORF">BD410DRAFT_714767</name>
</gene>
<comment type="subcellular location">
    <subcellularLocation>
        <location evidence="1">Membrane</location>
        <topology evidence="1">Multi-pass membrane protein</topology>
    </subcellularLocation>
</comment>
<keyword evidence="6" id="KW-0297">G-protein coupled receptor</keyword>
<evidence type="ECO:0000313" key="12">
    <source>
        <dbReference type="Proteomes" id="UP000294933"/>
    </source>
</evidence>
<keyword evidence="4 10" id="KW-0812">Transmembrane</keyword>
<dbReference type="GO" id="GO:0005886">
    <property type="term" value="C:plasma membrane"/>
    <property type="evidence" value="ECO:0007669"/>
    <property type="project" value="TreeGrafter"/>
</dbReference>
<evidence type="ECO:0000256" key="9">
    <source>
        <dbReference type="ARBA" id="ARBA00023224"/>
    </source>
</evidence>
<dbReference type="PRINTS" id="PR00901">
    <property type="entry name" value="PHEROMONEBAR"/>
</dbReference>
<dbReference type="InterPro" id="IPR001499">
    <property type="entry name" value="GPCR_STE3"/>
</dbReference>
<dbReference type="VEuPathDB" id="FungiDB:BD410DRAFT_714767"/>
<accession>A0A4Y7QIN2</accession>
<proteinExistence type="inferred from homology"/>
<feature type="transmembrane region" description="Helical" evidence="10">
    <location>
        <begin position="116"/>
        <end position="135"/>
    </location>
</feature>
<evidence type="ECO:0000256" key="4">
    <source>
        <dbReference type="ARBA" id="ARBA00022692"/>
    </source>
</evidence>
<evidence type="ECO:0000256" key="6">
    <source>
        <dbReference type="ARBA" id="ARBA00023040"/>
    </source>
</evidence>
<keyword evidence="3" id="KW-0589">Pheromone response</keyword>
<feature type="transmembrane region" description="Helical" evidence="10">
    <location>
        <begin position="75"/>
        <end position="95"/>
    </location>
</feature>
<dbReference type="PRINTS" id="PR00899">
    <property type="entry name" value="GPCRSTE3"/>
</dbReference>
<comment type="similarity">
    <text evidence="2">Belongs to the G-protein coupled receptor 4 family.</text>
</comment>
<evidence type="ECO:0000256" key="7">
    <source>
        <dbReference type="ARBA" id="ARBA00023136"/>
    </source>
</evidence>